<feature type="signal peptide" evidence="2">
    <location>
        <begin position="1"/>
        <end position="22"/>
    </location>
</feature>
<keyword evidence="2" id="KW-0732">Signal</keyword>
<dbReference type="EMBL" id="SSNT01000008">
    <property type="protein sequence ID" value="THF79761.1"/>
    <property type="molecule type" value="Genomic_DNA"/>
</dbReference>
<keyword evidence="1" id="KW-0175">Coiled coil</keyword>
<sequence length="145" mass="15931">MKKLLCVIAITTIMLLSACSLVDEVNQSVDYVNETKSYINTLSDFGEQAPQLVQDAAVDPDARAELENQLNTIVEEAEEFNNLEAPTVAEDIHQDLVSKNEVLLEEVNNVIAGGEIALDKLENSEILNTVNDVTSLLESVEKLEL</sequence>
<evidence type="ECO:0000256" key="2">
    <source>
        <dbReference type="SAM" id="SignalP"/>
    </source>
</evidence>
<dbReference type="OrthoDB" id="2607309at2"/>
<protein>
    <recommendedName>
        <fullName evidence="5">Lipoprotein</fullName>
    </recommendedName>
</protein>
<proteinExistence type="predicted"/>
<accession>A0A4S4BX61</accession>
<dbReference type="AlphaFoldDB" id="A0A4S4BX61"/>
<dbReference type="PROSITE" id="PS51257">
    <property type="entry name" value="PROKAR_LIPOPROTEIN"/>
    <property type="match status" value="1"/>
</dbReference>
<dbReference type="RefSeq" id="WP_136354211.1">
    <property type="nucleotide sequence ID" value="NZ_CP046266.1"/>
</dbReference>
<evidence type="ECO:0000313" key="4">
    <source>
        <dbReference type="Proteomes" id="UP000310334"/>
    </source>
</evidence>
<name>A0A4S4BX61_9BACI</name>
<evidence type="ECO:0008006" key="5">
    <source>
        <dbReference type="Google" id="ProtNLM"/>
    </source>
</evidence>
<feature type="chain" id="PRO_5038852459" description="Lipoprotein" evidence="2">
    <location>
        <begin position="23"/>
        <end position="145"/>
    </location>
</feature>
<dbReference type="Proteomes" id="UP000310334">
    <property type="component" value="Unassembled WGS sequence"/>
</dbReference>
<reference evidence="3 4" key="1">
    <citation type="submission" date="2019-04" db="EMBL/GenBank/DDBJ databases">
        <title>Bacillus sediminilitoris sp. nov., isolated from a tidal flat sediment on the East China Sea.</title>
        <authorList>
            <person name="Wei Y."/>
            <person name="Mao H."/>
            <person name="Fang J."/>
        </authorList>
    </citation>
    <scope>NUCLEOTIDE SEQUENCE [LARGE SCALE GENOMIC DNA]</scope>
    <source>
        <strain evidence="3 4">DSL-17</strain>
    </source>
</reference>
<feature type="coiled-coil region" evidence="1">
    <location>
        <begin position="63"/>
        <end position="124"/>
    </location>
</feature>
<evidence type="ECO:0000256" key="1">
    <source>
        <dbReference type="SAM" id="Coils"/>
    </source>
</evidence>
<organism evidence="3 4">
    <name type="scientific">Metabacillus sediminilitoris</name>
    <dbReference type="NCBI Taxonomy" id="2567941"/>
    <lineage>
        <taxon>Bacteria</taxon>
        <taxon>Bacillati</taxon>
        <taxon>Bacillota</taxon>
        <taxon>Bacilli</taxon>
        <taxon>Bacillales</taxon>
        <taxon>Bacillaceae</taxon>
        <taxon>Metabacillus</taxon>
    </lineage>
</organism>
<gene>
    <name evidence="3" type="ORF">E6W99_12220</name>
</gene>
<dbReference type="InterPro" id="IPR045956">
    <property type="entry name" value="DUF6376"/>
</dbReference>
<comment type="caution">
    <text evidence="3">The sequence shown here is derived from an EMBL/GenBank/DDBJ whole genome shotgun (WGS) entry which is preliminary data.</text>
</comment>
<dbReference type="Pfam" id="PF19903">
    <property type="entry name" value="DUF6376"/>
    <property type="match status" value="1"/>
</dbReference>
<evidence type="ECO:0000313" key="3">
    <source>
        <dbReference type="EMBL" id="THF79761.1"/>
    </source>
</evidence>
<keyword evidence="4" id="KW-1185">Reference proteome</keyword>